<gene>
    <name evidence="1" type="ORF">LCGC14_2355060</name>
</gene>
<dbReference type="AlphaFoldDB" id="A0A0F9C7Z3"/>
<organism evidence="1">
    <name type="scientific">marine sediment metagenome</name>
    <dbReference type="NCBI Taxonomy" id="412755"/>
    <lineage>
        <taxon>unclassified sequences</taxon>
        <taxon>metagenomes</taxon>
        <taxon>ecological metagenomes</taxon>
    </lineage>
</organism>
<name>A0A0F9C7Z3_9ZZZZ</name>
<evidence type="ECO:0000313" key="1">
    <source>
        <dbReference type="EMBL" id="KKL45503.1"/>
    </source>
</evidence>
<proteinExistence type="predicted"/>
<protein>
    <submittedName>
        <fullName evidence="1">Uncharacterized protein</fullName>
    </submittedName>
</protein>
<sequence length="126" mass="13156">MANAVAVLMVETELPIMMICADSAIPKGTVLKLSTPFTVAPSSADNDLFGGIAAEEKISGDGKLMIAVYRGGIFKCEAGSSGVTVGKDVTIEALNEFKDFTTLDDEVGAKFGKALETATNGQFFLL</sequence>
<dbReference type="EMBL" id="LAZR01034363">
    <property type="protein sequence ID" value="KKL45503.1"/>
    <property type="molecule type" value="Genomic_DNA"/>
</dbReference>
<comment type="caution">
    <text evidence="1">The sequence shown here is derived from an EMBL/GenBank/DDBJ whole genome shotgun (WGS) entry which is preliminary data.</text>
</comment>
<accession>A0A0F9C7Z3</accession>
<reference evidence="1" key="1">
    <citation type="journal article" date="2015" name="Nature">
        <title>Complex archaea that bridge the gap between prokaryotes and eukaryotes.</title>
        <authorList>
            <person name="Spang A."/>
            <person name="Saw J.H."/>
            <person name="Jorgensen S.L."/>
            <person name="Zaremba-Niedzwiedzka K."/>
            <person name="Martijn J."/>
            <person name="Lind A.E."/>
            <person name="van Eijk R."/>
            <person name="Schleper C."/>
            <person name="Guy L."/>
            <person name="Ettema T.J."/>
        </authorList>
    </citation>
    <scope>NUCLEOTIDE SEQUENCE</scope>
</reference>
<feature type="non-terminal residue" evidence="1">
    <location>
        <position position="126"/>
    </location>
</feature>